<evidence type="ECO:0000256" key="5">
    <source>
        <dbReference type="ARBA" id="ARBA00023163"/>
    </source>
</evidence>
<dbReference type="Gene3D" id="1.10.260.40">
    <property type="entry name" value="lambda repressor-like DNA-binding domains"/>
    <property type="match status" value="1"/>
</dbReference>
<evidence type="ECO:0000256" key="2">
    <source>
        <dbReference type="ARBA" id="ARBA00022801"/>
    </source>
</evidence>
<sequence length="227" mass="25392">MKTLGSRIAHYRNEAKMSQAKLAQACGWASQSRVANYEKDTREPTLEDISLMAKVLRIDAAQLLSDGTNYARPVVAEQSPAIVDERFLVIPQFDIQASMGPGIVVPDHLEIVQQLVIDREWVRQQRLNHTGVPNLAVITGFGDSMEPTFCDGDPLMVDRGVDGMSKDGVYVFSFDNMAHIKRLQHIGPGRVRVISDNRAKYDHWEANLADISIHARVLIGLNVRKME</sequence>
<dbReference type="Proteomes" id="UP000189310">
    <property type="component" value="Unassembled WGS sequence"/>
</dbReference>
<evidence type="ECO:0000313" key="7">
    <source>
        <dbReference type="EMBL" id="ONN70689.1"/>
    </source>
</evidence>
<dbReference type="PROSITE" id="PS00501">
    <property type="entry name" value="SPASE_I_1"/>
    <property type="match status" value="1"/>
</dbReference>
<name>A0ABX3IQQ0_9PSED</name>
<dbReference type="CDD" id="cd06529">
    <property type="entry name" value="S24_LexA-like"/>
    <property type="match status" value="1"/>
</dbReference>
<evidence type="ECO:0000256" key="4">
    <source>
        <dbReference type="ARBA" id="ARBA00023125"/>
    </source>
</evidence>
<keyword evidence="2" id="KW-0378">Hydrolase</keyword>
<dbReference type="InterPro" id="IPR019756">
    <property type="entry name" value="Pept_S26A_signal_pept_1_Ser-AS"/>
</dbReference>
<evidence type="ECO:0000313" key="8">
    <source>
        <dbReference type="Proteomes" id="UP000189310"/>
    </source>
</evidence>
<proteinExistence type="predicted"/>
<dbReference type="InterPro" id="IPR039418">
    <property type="entry name" value="LexA-like"/>
</dbReference>
<dbReference type="Pfam" id="PF01381">
    <property type="entry name" value="HTH_3"/>
    <property type="match status" value="1"/>
</dbReference>
<feature type="domain" description="HTH cro/C1-type" evidence="6">
    <location>
        <begin position="8"/>
        <end position="63"/>
    </location>
</feature>
<keyword evidence="5" id="KW-0804">Transcription</keyword>
<protein>
    <recommendedName>
        <fullName evidence="6">HTH cro/C1-type domain-containing protein</fullName>
    </recommendedName>
</protein>
<dbReference type="InterPro" id="IPR036286">
    <property type="entry name" value="LexA/Signal_pep-like_sf"/>
</dbReference>
<dbReference type="SMART" id="SM00530">
    <property type="entry name" value="HTH_XRE"/>
    <property type="match status" value="1"/>
</dbReference>
<dbReference type="PROSITE" id="PS50943">
    <property type="entry name" value="HTH_CROC1"/>
    <property type="match status" value="1"/>
</dbReference>
<reference evidence="7 8" key="1">
    <citation type="submission" date="2017-01" db="EMBL/GenBank/DDBJ databases">
        <title>Pseudomonas psychrotolerans genome sequencing and assembly.</title>
        <authorList>
            <person name="Vyas B."/>
            <person name="Mayilraj S."/>
        </authorList>
    </citation>
    <scope>NUCLEOTIDE SEQUENCE [LARGE SCALE GENOMIC DNA]</scope>
    <source>
        <strain evidence="7 8">SDS18</strain>
    </source>
</reference>
<keyword evidence="8" id="KW-1185">Reference proteome</keyword>
<evidence type="ECO:0000256" key="1">
    <source>
        <dbReference type="ARBA" id="ARBA00022670"/>
    </source>
</evidence>
<dbReference type="InterPro" id="IPR001387">
    <property type="entry name" value="Cro/C1-type_HTH"/>
</dbReference>
<evidence type="ECO:0000259" key="6">
    <source>
        <dbReference type="PROSITE" id="PS50943"/>
    </source>
</evidence>
<dbReference type="PANTHER" id="PTHR40661:SF3">
    <property type="entry name" value="FELS-1 PROPHAGE TRANSCRIPTIONAL REGULATOR"/>
    <property type="match status" value="1"/>
</dbReference>
<keyword evidence="1" id="KW-0645">Protease</keyword>
<dbReference type="SUPFAM" id="SSF47413">
    <property type="entry name" value="lambda repressor-like DNA-binding domains"/>
    <property type="match status" value="1"/>
</dbReference>
<dbReference type="InterPro" id="IPR010982">
    <property type="entry name" value="Lambda_DNA-bd_dom_sf"/>
</dbReference>
<keyword evidence="4" id="KW-0238">DNA-binding</keyword>
<dbReference type="InterPro" id="IPR015927">
    <property type="entry name" value="Peptidase_S24_S26A/B/C"/>
</dbReference>
<organism evidence="7 8">
    <name type="scientific">Pseudomonas oryzihabitans</name>
    <dbReference type="NCBI Taxonomy" id="47885"/>
    <lineage>
        <taxon>Bacteria</taxon>
        <taxon>Pseudomonadati</taxon>
        <taxon>Pseudomonadota</taxon>
        <taxon>Gammaproteobacteria</taxon>
        <taxon>Pseudomonadales</taxon>
        <taxon>Pseudomonadaceae</taxon>
        <taxon>Pseudomonas</taxon>
    </lineage>
</organism>
<evidence type="ECO:0000256" key="3">
    <source>
        <dbReference type="ARBA" id="ARBA00023015"/>
    </source>
</evidence>
<keyword evidence="3" id="KW-0805">Transcription regulation</keyword>
<gene>
    <name evidence="7" type="ORF">BVL52_20870</name>
</gene>
<dbReference type="Gene3D" id="2.10.109.10">
    <property type="entry name" value="Umud Fragment, subunit A"/>
    <property type="match status" value="1"/>
</dbReference>
<dbReference type="EMBL" id="MTLN01000008">
    <property type="protein sequence ID" value="ONN70689.1"/>
    <property type="molecule type" value="Genomic_DNA"/>
</dbReference>
<accession>A0ABX3IQQ0</accession>
<dbReference type="SUPFAM" id="SSF51306">
    <property type="entry name" value="LexA/Signal peptidase"/>
    <property type="match status" value="1"/>
</dbReference>
<dbReference type="PANTHER" id="PTHR40661">
    <property type="match status" value="1"/>
</dbReference>
<dbReference type="CDD" id="cd00093">
    <property type="entry name" value="HTH_XRE"/>
    <property type="match status" value="1"/>
</dbReference>
<dbReference type="Pfam" id="PF00717">
    <property type="entry name" value="Peptidase_S24"/>
    <property type="match status" value="1"/>
</dbReference>
<comment type="caution">
    <text evidence="7">The sequence shown here is derived from an EMBL/GenBank/DDBJ whole genome shotgun (WGS) entry which is preliminary data.</text>
</comment>